<dbReference type="InterPro" id="IPR003439">
    <property type="entry name" value="ABC_transporter-like_ATP-bd"/>
</dbReference>
<dbReference type="EMBL" id="JZDQ02000014">
    <property type="protein sequence ID" value="OIJ26580.1"/>
    <property type="molecule type" value="Genomic_DNA"/>
</dbReference>
<dbReference type="STRING" id="1844.UG56_011445"/>
<keyword evidence="4" id="KW-0547">Nucleotide-binding</keyword>
<comment type="subcellular location">
    <subcellularLocation>
        <location evidence="1">Cell membrane</location>
        <topology evidence="1">Multi-pass membrane protein</topology>
    </subcellularLocation>
</comment>
<dbReference type="InterPro" id="IPR027417">
    <property type="entry name" value="P-loop_NTPase"/>
</dbReference>
<evidence type="ECO:0000256" key="7">
    <source>
        <dbReference type="ARBA" id="ARBA00023136"/>
    </source>
</evidence>
<evidence type="ECO:0000256" key="2">
    <source>
        <dbReference type="ARBA" id="ARBA00022448"/>
    </source>
</evidence>
<evidence type="ECO:0000256" key="1">
    <source>
        <dbReference type="ARBA" id="ARBA00004651"/>
    </source>
</evidence>
<dbReference type="InterPro" id="IPR039421">
    <property type="entry name" value="Type_1_exporter"/>
</dbReference>
<feature type="compositionally biased region" description="Polar residues" evidence="11">
    <location>
        <begin position="1"/>
        <end position="13"/>
    </location>
</feature>
<keyword evidence="16" id="KW-1185">Reference proteome</keyword>
<organism evidence="15 16">
    <name type="scientific">Nocardioides luteus</name>
    <dbReference type="NCBI Taxonomy" id="1844"/>
    <lineage>
        <taxon>Bacteria</taxon>
        <taxon>Bacillati</taxon>
        <taxon>Actinomycetota</taxon>
        <taxon>Actinomycetes</taxon>
        <taxon>Propionibacteriales</taxon>
        <taxon>Nocardioidaceae</taxon>
        <taxon>Nocardioides</taxon>
    </lineage>
</organism>
<feature type="transmembrane region" description="Helical" evidence="12">
    <location>
        <begin position="87"/>
        <end position="112"/>
    </location>
</feature>
<dbReference type="Pfam" id="PF00005">
    <property type="entry name" value="ABC_tran"/>
    <property type="match status" value="1"/>
</dbReference>
<dbReference type="OrthoDB" id="9806127at2"/>
<feature type="compositionally biased region" description="Basic and acidic residues" evidence="11">
    <location>
        <begin position="15"/>
        <end position="28"/>
    </location>
</feature>
<dbReference type="PROSITE" id="PS50893">
    <property type="entry name" value="ABC_TRANSPORTER_2"/>
    <property type="match status" value="1"/>
</dbReference>
<dbReference type="Proteomes" id="UP000033772">
    <property type="component" value="Unassembled WGS sequence"/>
</dbReference>
<evidence type="ECO:0000256" key="11">
    <source>
        <dbReference type="SAM" id="MobiDB-lite"/>
    </source>
</evidence>
<accession>A0A1J4N4W2</accession>
<evidence type="ECO:0000259" key="14">
    <source>
        <dbReference type="PROSITE" id="PS50929"/>
    </source>
</evidence>
<dbReference type="Gene3D" id="3.40.50.300">
    <property type="entry name" value="P-loop containing nucleotide triphosphate hydrolases"/>
    <property type="match status" value="1"/>
</dbReference>
<feature type="transmembrane region" description="Helical" evidence="12">
    <location>
        <begin position="161"/>
        <end position="181"/>
    </location>
</feature>
<feature type="region of interest" description="Disordered" evidence="11">
    <location>
        <begin position="1"/>
        <end position="28"/>
    </location>
</feature>
<comment type="caution">
    <text evidence="15">The sequence shown here is derived from an EMBL/GenBank/DDBJ whole genome shotgun (WGS) entry which is preliminary data.</text>
</comment>
<evidence type="ECO:0000256" key="10">
    <source>
        <dbReference type="ARBA" id="ARBA00071747"/>
    </source>
</evidence>
<dbReference type="AlphaFoldDB" id="A0A1J4N4W2"/>
<keyword evidence="2" id="KW-0813">Transport</keyword>
<comment type="similarity">
    <text evidence="9">Belongs to the ABC transporter superfamily. Lipid exporter (TC 3.A.1.106) family.</text>
</comment>
<feature type="transmembrane region" description="Helical" evidence="12">
    <location>
        <begin position="279"/>
        <end position="296"/>
    </location>
</feature>
<dbReference type="FunFam" id="3.40.50.300:FF:000287">
    <property type="entry name" value="Multidrug ABC transporter ATP-binding protein"/>
    <property type="match status" value="1"/>
</dbReference>
<dbReference type="InterPro" id="IPR003593">
    <property type="entry name" value="AAA+_ATPase"/>
</dbReference>
<feature type="domain" description="ABC transporter" evidence="13">
    <location>
        <begin position="370"/>
        <end position="604"/>
    </location>
</feature>
<keyword evidence="6 12" id="KW-1133">Transmembrane helix</keyword>
<evidence type="ECO:0000256" key="3">
    <source>
        <dbReference type="ARBA" id="ARBA00022692"/>
    </source>
</evidence>
<dbReference type="CDD" id="cd18550">
    <property type="entry name" value="ABC_6TM_exporter_like"/>
    <property type="match status" value="1"/>
</dbReference>
<feature type="domain" description="ABC transmembrane type-1" evidence="14">
    <location>
        <begin position="52"/>
        <end position="336"/>
    </location>
</feature>
<dbReference type="SUPFAM" id="SSF52540">
    <property type="entry name" value="P-loop containing nucleoside triphosphate hydrolases"/>
    <property type="match status" value="1"/>
</dbReference>
<keyword evidence="5 15" id="KW-0067">ATP-binding</keyword>
<dbReference type="RefSeq" id="WP_045550168.1">
    <property type="nucleotide sequence ID" value="NZ_JZDQ02000014.1"/>
</dbReference>
<dbReference type="GO" id="GO:0016887">
    <property type="term" value="F:ATP hydrolysis activity"/>
    <property type="evidence" value="ECO:0007669"/>
    <property type="project" value="InterPro"/>
</dbReference>
<name>A0A1J4N4W2_9ACTN</name>
<dbReference type="GO" id="GO:0015421">
    <property type="term" value="F:ABC-type oligopeptide transporter activity"/>
    <property type="evidence" value="ECO:0007669"/>
    <property type="project" value="TreeGrafter"/>
</dbReference>
<dbReference type="PANTHER" id="PTHR43394">
    <property type="entry name" value="ATP-DEPENDENT PERMEASE MDL1, MITOCHONDRIAL"/>
    <property type="match status" value="1"/>
</dbReference>
<reference evidence="15" key="1">
    <citation type="submission" date="2016-10" db="EMBL/GenBank/DDBJ databases">
        <title>Draft Genome Sequence of Nocardioides luteus Strain BAFB, an Alkane-Degrading Bacterium Isolated from JP-7 Polluted Soil.</title>
        <authorList>
            <person name="Brown L."/>
            <person name="Ruiz O.N."/>
            <person name="Gunasekera T."/>
        </authorList>
    </citation>
    <scope>NUCLEOTIDE SEQUENCE [LARGE SCALE GENOMIC DNA]</scope>
    <source>
        <strain evidence="15">BAFB</strain>
    </source>
</reference>
<comment type="function">
    <text evidence="8">ABC transporter involved in fatty acid import. Transmembrane domains (TMD) form a pore in the membrane and the ATP-binding domain (NBD) is responsible for energy generation.</text>
</comment>
<dbReference type="Pfam" id="PF00664">
    <property type="entry name" value="ABC_membrane"/>
    <property type="match status" value="1"/>
</dbReference>
<dbReference type="PROSITE" id="PS50929">
    <property type="entry name" value="ABC_TM1F"/>
    <property type="match status" value="1"/>
</dbReference>
<dbReference type="InterPro" id="IPR036640">
    <property type="entry name" value="ABC1_TM_sf"/>
</dbReference>
<evidence type="ECO:0000259" key="13">
    <source>
        <dbReference type="PROSITE" id="PS50893"/>
    </source>
</evidence>
<evidence type="ECO:0000313" key="16">
    <source>
        <dbReference type="Proteomes" id="UP000033772"/>
    </source>
</evidence>
<evidence type="ECO:0000256" key="5">
    <source>
        <dbReference type="ARBA" id="ARBA00022840"/>
    </source>
</evidence>
<evidence type="ECO:0000313" key="15">
    <source>
        <dbReference type="EMBL" id="OIJ26580.1"/>
    </source>
</evidence>
<proteinExistence type="inferred from homology"/>
<dbReference type="SUPFAM" id="SSF90123">
    <property type="entry name" value="ABC transporter transmembrane region"/>
    <property type="match status" value="1"/>
</dbReference>
<feature type="transmembrane region" description="Helical" evidence="12">
    <location>
        <begin position="187"/>
        <end position="204"/>
    </location>
</feature>
<dbReference type="PANTHER" id="PTHR43394:SF1">
    <property type="entry name" value="ATP-BINDING CASSETTE SUB-FAMILY B MEMBER 10, MITOCHONDRIAL"/>
    <property type="match status" value="1"/>
</dbReference>
<dbReference type="Gene3D" id="1.20.1560.10">
    <property type="entry name" value="ABC transporter type 1, transmembrane domain"/>
    <property type="match status" value="1"/>
</dbReference>
<evidence type="ECO:0000256" key="4">
    <source>
        <dbReference type="ARBA" id="ARBA00022741"/>
    </source>
</evidence>
<gene>
    <name evidence="15" type="ORF">UG56_011445</name>
</gene>
<dbReference type="InterPro" id="IPR017871">
    <property type="entry name" value="ABC_transporter-like_CS"/>
</dbReference>
<evidence type="ECO:0000256" key="9">
    <source>
        <dbReference type="ARBA" id="ARBA00061644"/>
    </source>
</evidence>
<evidence type="ECO:0000256" key="12">
    <source>
        <dbReference type="SAM" id="Phobius"/>
    </source>
</evidence>
<feature type="transmembrane region" description="Helical" evidence="12">
    <location>
        <begin position="47"/>
        <end position="67"/>
    </location>
</feature>
<dbReference type="GO" id="GO:0005524">
    <property type="term" value="F:ATP binding"/>
    <property type="evidence" value="ECO:0007669"/>
    <property type="project" value="UniProtKB-KW"/>
</dbReference>
<evidence type="ECO:0000256" key="8">
    <source>
        <dbReference type="ARBA" id="ARBA00055053"/>
    </source>
</evidence>
<keyword evidence="3 12" id="KW-0812">Transmembrane</keyword>
<keyword evidence="7 12" id="KW-0472">Membrane</keyword>
<dbReference type="PROSITE" id="PS00211">
    <property type="entry name" value="ABC_TRANSPORTER_1"/>
    <property type="match status" value="1"/>
</dbReference>
<evidence type="ECO:0000256" key="6">
    <source>
        <dbReference type="ARBA" id="ARBA00022989"/>
    </source>
</evidence>
<dbReference type="SMART" id="SM00382">
    <property type="entry name" value="AAA"/>
    <property type="match status" value="1"/>
</dbReference>
<sequence length="610" mass="65095">MSDSHQYKSSGESGRSGRDPGNKRADRAQLEAKPVSLRRIARLFAPYRARLLLVVALIVVSSVIGLAQPFLVKHVIDTALPEGDTALLMLCVAAMVLVAIASAALGVAQTLISTEIGQRVMHRLRTDLFGHLQRQSLDFFTRTRGGEVQSRMVNDIGSMQSVVTSTATSIAANVTVVAGTVVAMMALNWRLALISMVVLPPAVWTTRKVAQMRYAVTSQRQARMADLHVQVEEGLSVSGILLTKTLGAAPALAARFEQTSHDLVGLEVRSQLAGRWRMATMQVVFAAVPAALYLAAGFPATSGALTIGTLVAFVSLQGSLFRPLMGLLNVGVDVTSSLALFSRIFEYLDLPVEIDDPASPVPLGEARGEVVFDEVGFSYDGSHPVLEDISLRVPAGGSLALVGATGSGKSTLAGMVARLHDPTSGRVTIDGIDLRDLDLADLAANVGMVTQETYLLHASVRDNLRHARPEASDAEIEAAARAARIHDLIVELPDGYDTLVGSRGHRFSGGEQQRLAIARTLLRDPRVLVLDEATSALDNTTEREVQAALDRLAEGRTTITIAHRLSTVRDADQIAVLDRGRVVEVGSHEELLLRGGAYADLVRGGLTVAA</sequence>
<protein>
    <recommendedName>
        <fullName evidence="10">Fatty acid ABC transporter ATP-binding/permease protein</fullName>
    </recommendedName>
</protein>
<dbReference type="GO" id="GO:0005886">
    <property type="term" value="C:plasma membrane"/>
    <property type="evidence" value="ECO:0007669"/>
    <property type="project" value="UniProtKB-SubCell"/>
</dbReference>
<dbReference type="InterPro" id="IPR011527">
    <property type="entry name" value="ABC1_TM_dom"/>
</dbReference>